<evidence type="ECO:0000256" key="1">
    <source>
        <dbReference type="SAM" id="SignalP"/>
    </source>
</evidence>
<evidence type="ECO:0000313" key="2">
    <source>
        <dbReference type="EMBL" id="SFM56972.1"/>
    </source>
</evidence>
<accession>A0A1I4RXH6</accession>
<gene>
    <name evidence="2" type="ORF">SAMN04488042_10939</name>
</gene>
<evidence type="ECO:0000313" key="3">
    <source>
        <dbReference type="Proteomes" id="UP000199144"/>
    </source>
</evidence>
<feature type="signal peptide" evidence="1">
    <location>
        <begin position="1"/>
        <end position="22"/>
    </location>
</feature>
<sequence>MRTAIAGVTLSVGLVIAGMSSAEEQNGVGFSQAQTQRAVSTFNDGAKGCMGAPVAYRVDCFQQVFGQTARVISKASAYWEAEVALTRVNRNLYTFVRNHTDKNAGRERVNGARVKAVTKESLPEARAVFEKSIDQAVVILQGSTASETKYFAPIAEAVAGVRNALD</sequence>
<dbReference type="OrthoDB" id="7862024at2"/>
<keyword evidence="1" id="KW-0732">Signal</keyword>
<dbReference type="AlphaFoldDB" id="A0A1I4RXH6"/>
<name>A0A1I4RXH6_9RHOB</name>
<organism evidence="2 3">
    <name type="scientific">Shimia aestuarii</name>
    <dbReference type="NCBI Taxonomy" id="254406"/>
    <lineage>
        <taxon>Bacteria</taxon>
        <taxon>Pseudomonadati</taxon>
        <taxon>Pseudomonadota</taxon>
        <taxon>Alphaproteobacteria</taxon>
        <taxon>Rhodobacterales</taxon>
        <taxon>Roseobacteraceae</taxon>
    </lineage>
</organism>
<keyword evidence="3" id="KW-1185">Reference proteome</keyword>
<proteinExistence type="predicted"/>
<feature type="chain" id="PRO_5011578463" evidence="1">
    <location>
        <begin position="23"/>
        <end position="166"/>
    </location>
</feature>
<protein>
    <submittedName>
        <fullName evidence="2">Uncharacterized protein</fullName>
    </submittedName>
</protein>
<dbReference type="Proteomes" id="UP000199144">
    <property type="component" value="Unassembled WGS sequence"/>
</dbReference>
<reference evidence="2 3" key="1">
    <citation type="submission" date="2016-10" db="EMBL/GenBank/DDBJ databases">
        <authorList>
            <person name="de Groot N.N."/>
        </authorList>
    </citation>
    <scope>NUCLEOTIDE SEQUENCE [LARGE SCALE GENOMIC DNA]</scope>
    <source>
        <strain evidence="2 3">DSM 15283</strain>
    </source>
</reference>
<dbReference type="EMBL" id="FOTQ01000009">
    <property type="protein sequence ID" value="SFM56972.1"/>
    <property type="molecule type" value="Genomic_DNA"/>
</dbReference>
<dbReference type="STRING" id="254406.SAMN04488042_10939"/>
<dbReference type="RefSeq" id="WP_093095695.1">
    <property type="nucleotide sequence ID" value="NZ_FOTQ01000009.1"/>
</dbReference>